<evidence type="ECO:0000313" key="2">
    <source>
        <dbReference type="EMBL" id="AWT60456.1"/>
    </source>
</evidence>
<sequence length="59" mass="6792">MTEEYIGFFPELEEGKLMEDGVFLPLCFPFFTLTGYLHPLLGLLLRGVFLAVVFVARMY</sequence>
<keyword evidence="1" id="KW-1133">Transmembrane helix</keyword>
<organism evidence="2 3">
    <name type="scientific">Candidatus Moanibacter tarae</name>
    <dbReference type="NCBI Taxonomy" id="2200854"/>
    <lineage>
        <taxon>Bacteria</taxon>
        <taxon>Pseudomonadati</taxon>
        <taxon>Verrucomicrobiota</taxon>
        <taxon>Opitutia</taxon>
        <taxon>Puniceicoccales</taxon>
        <taxon>Puniceicoccales incertae sedis</taxon>
        <taxon>Candidatus Moanibacter</taxon>
    </lineage>
</organism>
<protein>
    <submittedName>
        <fullName evidence="2">Uncharacterized protein</fullName>
    </submittedName>
</protein>
<feature type="transmembrane region" description="Helical" evidence="1">
    <location>
        <begin position="36"/>
        <end position="56"/>
    </location>
</feature>
<keyword evidence="1" id="KW-0472">Membrane</keyword>
<proteinExistence type="predicted"/>
<reference evidence="2 3" key="1">
    <citation type="submission" date="2018-06" db="EMBL/GenBank/DDBJ databases">
        <title>Draft Genome Sequence of a Novel Marine Bacterium Related to the Verrucomicrobia.</title>
        <authorList>
            <person name="Vosseberg J."/>
            <person name="Martijn J."/>
            <person name="Ettema T.J.G."/>
        </authorList>
    </citation>
    <scope>NUCLEOTIDE SEQUENCE [LARGE SCALE GENOMIC DNA]</scope>
    <source>
        <strain evidence="2">TARA_B100001123</strain>
    </source>
</reference>
<dbReference type="KEGG" id="mtar:DF168_01670"/>
<evidence type="ECO:0000313" key="3">
    <source>
        <dbReference type="Proteomes" id="UP000247465"/>
    </source>
</evidence>
<dbReference type="AlphaFoldDB" id="A0A2Z4AH19"/>
<accession>A0A2Z4AH19</accession>
<gene>
    <name evidence="2" type="ORF">DF168_01670</name>
</gene>
<keyword evidence="1" id="KW-0812">Transmembrane</keyword>
<name>A0A2Z4AH19_9BACT</name>
<dbReference type="Proteomes" id="UP000247465">
    <property type="component" value="Chromosome"/>
</dbReference>
<evidence type="ECO:0000256" key="1">
    <source>
        <dbReference type="SAM" id="Phobius"/>
    </source>
</evidence>
<dbReference type="EMBL" id="CP029803">
    <property type="protein sequence ID" value="AWT60456.1"/>
    <property type="molecule type" value="Genomic_DNA"/>
</dbReference>